<dbReference type="InterPro" id="IPR001646">
    <property type="entry name" value="5peptide_repeat"/>
</dbReference>
<protein>
    <recommendedName>
        <fullName evidence="4">Pentapeptide repeat-containing protein</fullName>
    </recommendedName>
</protein>
<comment type="caution">
    <text evidence="2">The sequence shown here is derived from an EMBL/GenBank/DDBJ whole genome shotgun (WGS) entry which is preliminary data.</text>
</comment>
<feature type="transmembrane region" description="Helical" evidence="1">
    <location>
        <begin position="316"/>
        <end position="337"/>
    </location>
</feature>
<evidence type="ECO:0000256" key="1">
    <source>
        <dbReference type="SAM" id="Phobius"/>
    </source>
</evidence>
<keyword evidence="1" id="KW-0472">Membrane</keyword>
<proteinExistence type="predicted"/>
<gene>
    <name evidence="2" type="ORF">LS74_006030</name>
</gene>
<sequence>MGLINGNKAAGNILNIDDTTIKERVYKEIGQQETKQALQIKEEGVVVYSQNSFVVSPRPAVYHDNGTTQPPQQQEKLQINSFDMRILSKYNLIFRQCEFNVGLSMDYGLKCRQVAFYDCAFNDKWLIKNLSADDTFSMENCTFNKDVDFSNGKFLNNVYFNNSHFKGYADFHECEFEKTACFYGITFEKSPNFSQAIFKGSLNIVNTNLNFDFENLNERIKQEYQNFNANKGQENRKSLDKFANDFRDSFRNFKSALIKDNNLLDASNFHKYELYCKEIELDSKNPKIFSKDFIDKWQLFFYRITSNHHTDLLKSFHSLLVVIGIFAFLNIATIIGFNCYCLQNISLSPYTLIAHHNAIIKHLLNCNYISLLGINFALAVVFILLFCFSLCSKIRKIIISLSYFLVLLLLISLPQYIIPTIGIFTDKRPLLDPLSIIGGIYTLLFAIMFFSLIKTARKNSIIPH</sequence>
<reference evidence="2 3" key="1">
    <citation type="journal article" date="2014" name="Genome Announc.">
        <title>Draft genome sequences of eight enterohepatic helicobacter species isolated from both laboratory and wild rodents.</title>
        <authorList>
            <person name="Sheh A."/>
            <person name="Shen Z."/>
            <person name="Fox J.G."/>
        </authorList>
    </citation>
    <scope>NUCLEOTIDE SEQUENCE [LARGE SCALE GENOMIC DNA]</scope>
    <source>
        <strain evidence="2 3">MIT 96-1001</strain>
    </source>
</reference>
<evidence type="ECO:0000313" key="3">
    <source>
        <dbReference type="Proteomes" id="UP000029921"/>
    </source>
</evidence>
<evidence type="ECO:0000313" key="2">
    <source>
        <dbReference type="EMBL" id="TLD92323.1"/>
    </source>
</evidence>
<dbReference type="Proteomes" id="UP000029921">
    <property type="component" value="Unassembled WGS sequence"/>
</dbReference>
<feature type="transmembrane region" description="Helical" evidence="1">
    <location>
        <begin position="436"/>
        <end position="453"/>
    </location>
</feature>
<dbReference type="AlphaFoldDB" id="A0A4U8SZG6"/>
<keyword evidence="1" id="KW-1133">Transmembrane helix</keyword>
<feature type="transmembrane region" description="Helical" evidence="1">
    <location>
        <begin position="368"/>
        <end position="391"/>
    </location>
</feature>
<keyword evidence="3" id="KW-1185">Reference proteome</keyword>
<dbReference type="EMBL" id="JRPE02000007">
    <property type="protein sequence ID" value="TLD92323.1"/>
    <property type="molecule type" value="Genomic_DNA"/>
</dbReference>
<name>A0A4U8SZG6_9HELI</name>
<keyword evidence="1" id="KW-0812">Transmembrane</keyword>
<accession>A0A4U8SZG6</accession>
<dbReference type="Pfam" id="PF13576">
    <property type="entry name" value="Pentapeptide_3"/>
    <property type="match status" value="1"/>
</dbReference>
<organism evidence="2 3">
    <name type="scientific">Helicobacter magdeburgensis</name>
    <dbReference type="NCBI Taxonomy" id="471858"/>
    <lineage>
        <taxon>Bacteria</taxon>
        <taxon>Pseudomonadati</taxon>
        <taxon>Campylobacterota</taxon>
        <taxon>Epsilonproteobacteria</taxon>
        <taxon>Campylobacterales</taxon>
        <taxon>Helicobacteraceae</taxon>
        <taxon>Helicobacter</taxon>
    </lineage>
</organism>
<feature type="transmembrane region" description="Helical" evidence="1">
    <location>
        <begin position="403"/>
        <end position="424"/>
    </location>
</feature>
<evidence type="ECO:0008006" key="4">
    <source>
        <dbReference type="Google" id="ProtNLM"/>
    </source>
</evidence>